<evidence type="ECO:0000313" key="3">
    <source>
        <dbReference type="EMBL" id="PKA58821.1"/>
    </source>
</evidence>
<keyword evidence="1" id="KW-1133">Transmembrane helix</keyword>
<reference evidence="3 4" key="1">
    <citation type="journal article" date="2017" name="Nature">
        <title>The Apostasia genome and the evolution of orchids.</title>
        <authorList>
            <person name="Zhang G.Q."/>
            <person name="Liu K.W."/>
            <person name="Li Z."/>
            <person name="Lohaus R."/>
            <person name="Hsiao Y.Y."/>
            <person name="Niu S.C."/>
            <person name="Wang J.Y."/>
            <person name="Lin Y.C."/>
            <person name="Xu Q."/>
            <person name="Chen L.J."/>
            <person name="Yoshida K."/>
            <person name="Fujiwara S."/>
            <person name="Wang Z.W."/>
            <person name="Zhang Y.Q."/>
            <person name="Mitsuda N."/>
            <person name="Wang M."/>
            <person name="Liu G.H."/>
            <person name="Pecoraro L."/>
            <person name="Huang H.X."/>
            <person name="Xiao X.J."/>
            <person name="Lin M."/>
            <person name="Wu X.Y."/>
            <person name="Wu W.L."/>
            <person name="Chen Y.Y."/>
            <person name="Chang S.B."/>
            <person name="Sakamoto S."/>
            <person name="Ohme-Takagi M."/>
            <person name="Yagi M."/>
            <person name="Zeng S.J."/>
            <person name="Shen C.Y."/>
            <person name="Yeh C.M."/>
            <person name="Luo Y.B."/>
            <person name="Tsai W.C."/>
            <person name="Van de Peer Y."/>
            <person name="Liu Z.J."/>
        </authorList>
    </citation>
    <scope>NUCLEOTIDE SEQUENCE [LARGE SCALE GENOMIC DNA]</scope>
    <source>
        <strain evidence="4">cv. Shenzhen</strain>
        <tissue evidence="3">Stem</tissue>
    </source>
</reference>
<proteinExistence type="predicted"/>
<name>A0A2I0ATF0_9ASPA</name>
<dbReference type="PANTHER" id="PTHR12203:SF105">
    <property type="entry name" value="OS08G0101800 PROTEIN"/>
    <property type="match status" value="1"/>
</dbReference>
<dbReference type="EC" id="2.4.1.-" evidence="3"/>
<organism evidence="3 4">
    <name type="scientific">Apostasia shenzhenica</name>
    <dbReference type="NCBI Taxonomy" id="1088818"/>
    <lineage>
        <taxon>Eukaryota</taxon>
        <taxon>Viridiplantae</taxon>
        <taxon>Streptophyta</taxon>
        <taxon>Embryophyta</taxon>
        <taxon>Tracheophyta</taxon>
        <taxon>Spermatophyta</taxon>
        <taxon>Magnoliopsida</taxon>
        <taxon>Liliopsida</taxon>
        <taxon>Asparagales</taxon>
        <taxon>Orchidaceae</taxon>
        <taxon>Apostasioideae</taxon>
        <taxon>Apostasia</taxon>
    </lineage>
</organism>
<accession>A0A2I0ATF0</accession>
<dbReference type="Proteomes" id="UP000236161">
    <property type="component" value="Unassembled WGS sequence"/>
</dbReference>
<keyword evidence="1" id="KW-0812">Transmembrane</keyword>
<evidence type="ECO:0000259" key="2">
    <source>
        <dbReference type="SMART" id="SM00672"/>
    </source>
</evidence>
<keyword evidence="1" id="KW-0472">Membrane</keyword>
<dbReference type="Pfam" id="PF05686">
    <property type="entry name" value="Glyco_transf_90"/>
    <property type="match status" value="1"/>
</dbReference>
<dbReference type="GO" id="GO:0016757">
    <property type="term" value="F:glycosyltransferase activity"/>
    <property type="evidence" value="ECO:0007669"/>
    <property type="project" value="UniProtKB-KW"/>
</dbReference>
<dbReference type="InterPro" id="IPR051091">
    <property type="entry name" value="O-Glucosyltr/Glycosyltrsf_90"/>
</dbReference>
<dbReference type="OrthoDB" id="202415at2759"/>
<feature type="domain" description="Glycosyl transferase CAP10" evidence="2">
    <location>
        <begin position="188"/>
        <end position="436"/>
    </location>
</feature>
<keyword evidence="3" id="KW-0808">Transferase</keyword>
<dbReference type="EMBL" id="KZ451950">
    <property type="protein sequence ID" value="PKA58821.1"/>
    <property type="molecule type" value="Genomic_DNA"/>
</dbReference>
<dbReference type="PANTHER" id="PTHR12203">
    <property type="entry name" value="KDEL LYS-ASP-GLU-LEU CONTAINING - RELATED"/>
    <property type="match status" value="1"/>
</dbReference>
<evidence type="ECO:0000313" key="4">
    <source>
        <dbReference type="Proteomes" id="UP000236161"/>
    </source>
</evidence>
<dbReference type="SMART" id="SM00672">
    <property type="entry name" value="CAP10"/>
    <property type="match status" value="1"/>
</dbReference>
<sequence>MEGNLHGSISSPAKRAFPAITSLPKAVVSLFAFLFVGALVFSSLQWISEPSSFLNKIVSNGPNQIRASNKTGPITKHGPTINITCPSVSPGIKLTCPSTSSPSPSLPTSPSPPPFCPDYFRWIREDLRPWAAGGISRETLERAAADAAFRLVVVGGRAYVHHYHPVFQTRDLFTIWGFLQLFRRYPGRVPDLDLMFNCEDMPVVRPPAGDSPSQPPRPLFRYCKDDTTVDIVFPDWSFWGWPEVNVRPWETMSAELRRANVRLPWREREPYAYWKGNPYVAQTRNDLMKCNVSEKEDWGLRLFTVDWGREGSHGFKTSNLASQCTYRYKVYIEGRSWSVSEKYIMGCDSLALYVQSKFQDFVSRGLRPGRHYWPIPQKDKCRAIKRAVEWAEAHPNKAHAMGKEGSSFIHEKLQMSYVYDYMLHLLTEYSKLLTYKPTVPPDAVELCLETVACPAPDGKVREYLMESVEAAGPSDSEPCTMPPPFENDELKQLVMEKTADGTGEVVESLVAAGASARGWASRSVVLRGGLILLCSFFLFF</sequence>
<dbReference type="InterPro" id="IPR006598">
    <property type="entry name" value="CAP10"/>
</dbReference>
<dbReference type="AlphaFoldDB" id="A0A2I0ATF0"/>
<keyword evidence="3" id="KW-0328">Glycosyltransferase</keyword>
<evidence type="ECO:0000256" key="1">
    <source>
        <dbReference type="SAM" id="Phobius"/>
    </source>
</evidence>
<gene>
    <name evidence="3" type="ORF">AXF42_Ash000914</name>
</gene>
<keyword evidence="4" id="KW-1185">Reference proteome</keyword>
<protein>
    <submittedName>
        <fullName evidence="3">Protein glucosyltransferase</fullName>
        <ecNumber evidence="3">2.4.1.-</ecNumber>
    </submittedName>
</protein>
<feature type="transmembrane region" description="Helical" evidence="1">
    <location>
        <begin position="26"/>
        <end position="47"/>
    </location>
</feature>